<evidence type="ECO:0000313" key="2">
    <source>
        <dbReference type="Proteomes" id="UP001150603"/>
    </source>
</evidence>
<name>A0ACC1J4K1_9FUNG</name>
<sequence>KEADAAAVAAAEYNPSAPSSSVGYFVQFMPVEDVNVSAVAAAVQSPPVPSRSLKYLAWLSLLNPDKEVLGDVPETFELSADTDGVVDAAATVPASIVSNMEAAEPVLPHIDSAADKSSAEDEIVSVTAVEGNDTEDSANAAVHEKDGNAKVTDDNGDITQTSKVDEPVSEDTLQLFDVSEAKLPSINNGTAEQTMDNIATEADVEGAPPDMLLALPTTTQNTSGLPNAFASPVDRTALSATGSHQCTNEIID</sequence>
<protein>
    <submittedName>
        <fullName evidence="1">Uncharacterized protein</fullName>
    </submittedName>
</protein>
<gene>
    <name evidence="1" type="ORF">FBU59_004791</name>
</gene>
<evidence type="ECO:0000313" key="1">
    <source>
        <dbReference type="EMBL" id="KAJ1937306.1"/>
    </source>
</evidence>
<organism evidence="1 2">
    <name type="scientific">Linderina macrospora</name>
    <dbReference type="NCBI Taxonomy" id="4868"/>
    <lineage>
        <taxon>Eukaryota</taxon>
        <taxon>Fungi</taxon>
        <taxon>Fungi incertae sedis</taxon>
        <taxon>Zoopagomycota</taxon>
        <taxon>Kickxellomycotina</taxon>
        <taxon>Kickxellomycetes</taxon>
        <taxon>Kickxellales</taxon>
        <taxon>Kickxellaceae</taxon>
        <taxon>Linderina</taxon>
    </lineage>
</organism>
<comment type="caution">
    <text evidence="1">The sequence shown here is derived from an EMBL/GenBank/DDBJ whole genome shotgun (WGS) entry which is preliminary data.</text>
</comment>
<feature type="non-terminal residue" evidence="1">
    <location>
        <position position="1"/>
    </location>
</feature>
<reference evidence="1" key="1">
    <citation type="submission" date="2022-07" db="EMBL/GenBank/DDBJ databases">
        <title>Phylogenomic reconstructions and comparative analyses of Kickxellomycotina fungi.</title>
        <authorList>
            <person name="Reynolds N.K."/>
            <person name="Stajich J.E."/>
            <person name="Barry K."/>
            <person name="Grigoriev I.V."/>
            <person name="Crous P."/>
            <person name="Smith M.E."/>
        </authorList>
    </citation>
    <scope>NUCLEOTIDE SEQUENCE</scope>
    <source>
        <strain evidence="1">NRRL 5244</strain>
    </source>
</reference>
<dbReference type="Proteomes" id="UP001150603">
    <property type="component" value="Unassembled WGS sequence"/>
</dbReference>
<proteinExistence type="predicted"/>
<dbReference type="EMBL" id="JANBPW010003565">
    <property type="protein sequence ID" value="KAJ1937306.1"/>
    <property type="molecule type" value="Genomic_DNA"/>
</dbReference>
<keyword evidence="2" id="KW-1185">Reference proteome</keyword>
<accession>A0ACC1J4K1</accession>